<dbReference type="PANTHER" id="PTHR23024:SF589">
    <property type="entry name" value="CARBOXYLESTERASE 17-RELATED"/>
    <property type="match status" value="1"/>
</dbReference>
<dbReference type="SUPFAM" id="SSF53474">
    <property type="entry name" value="alpha/beta-Hydrolases"/>
    <property type="match status" value="1"/>
</dbReference>
<dbReference type="PANTHER" id="PTHR23024">
    <property type="entry name" value="ARYLACETAMIDE DEACETYLASE"/>
    <property type="match status" value="1"/>
</dbReference>
<feature type="domain" description="Alpha/beta hydrolase fold-3" evidence="3">
    <location>
        <begin position="93"/>
        <end position="322"/>
    </location>
</feature>
<comment type="similarity">
    <text evidence="1">Belongs to the 'GDXG' lipolytic enzyme family.</text>
</comment>
<proteinExistence type="inferred from homology"/>
<organism evidence="4 5">
    <name type="scientific">Rhamnella rubrinervis</name>
    <dbReference type="NCBI Taxonomy" id="2594499"/>
    <lineage>
        <taxon>Eukaryota</taxon>
        <taxon>Viridiplantae</taxon>
        <taxon>Streptophyta</taxon>
        <taxon>Embryophyta</taxon>
        <taxon>Tracheophyta</taxon>
        <taxon>Spermatophyta</taxon>
        <taxon>Magnoliopsida</taxon>
        <taxon>eudicotyledons</taxon>
        <taxon>Gunneridae</taxon>
        <taxon>Pentapetalae</taxon>
        <taxon>rosids</taxon>
        <taxon>fabids</taxon>
        <taxon>Rosales</taxon>
        <taxon>Rhamnaceae</taxon>
        <taxon>rhamnoid group</taxon>
        <taxon>Rhamneae</taxon>
        <taxon>Rhamnella</taxon>
    </lineage>
</organism>
<protein>
    <recommendedName>
        <fullName evidence="3">Alpha/beta hydrolase fold-3 domain-containing protein</fullName>
    </recommendedName>
</protein>
<dbReference type="GO" id="GO:0016787">
    <property type="term" value="F:hydrolase activity"/>
    <property type="evidence" value="ECO:0007669"/>
    <property type="project" value="InterPro"/>
</dbReference>
<dbReference type="InterPro" id="IPR050466">
    <property type="entry name" value="Carboxylest/Gibb_receptor"/>
</dbReference>
<dbReference type="AlphaFoldDB" id="A0A8K0MFE5"/>
<comment type="caution">
    <text evidence="4">The sequence shown here is derived from an EMBL/GenBank/DDBJ whole genome shotgun (WGS) entry which is preliminary data.</text>
</comment>
<sequence>MASTISVDPRLNHSAVGNKNHYPDGVVEEIEGLIRVQRDGQVQRPPIIPTVPCSFGLEPGLLAKDIVIDKATNLWARIYASTATPSAAKLPLLVYFHGGGFCVGSASWCCYHEFLANLAAKANCVIISVNYRLAPESRLPAAYEDGFNTLMWVKRQADMQSQSSSEQKWWSSRCNFSSLFLAGDSAGANIAFHVATRLTNETTKPLCLKGVILVQPFFGGEARTGSEKHANQPANSALTLSASDTYWRLSLPLGANRDHPWCNPLANGQAKLRDLRLTTGMLVCVSDMDILRDRNMEFCNALICMGKKVEIAVYKCVGHAFQVLHNSQLSRTRTQELISNISAFINK</sequence>
<evidence type="ECO:0000313" key="5">
    <source>
        <dbReference type="Proteomes" id="UP000796880"/>
    </source>
</evidence>
<evidence type="ECO:0000313" key="4">
    <source>
        <dbReference type="EMBL" id="KAF3443900.1"/>
    </source>
</evidence>
<evidence type="ECO:0000256" key="1">
    <source>
        <dbReference type="ARBA" id="ARBA00010515"/>
    </source>
</evidence>
<dbReference type="Proteomes" id="UP000796880">
    <property type="component" value="Unassembled WGS sequence"/>
</dbReference>
<reference evidence="4" key="1">
    <citation type="submission" date="2020-03" db="EMBL/GenBank/DDBJ databases">
        <title>A high-quality chromosome-level genome assembly of a woody plant with both climbing and erect habits, Rhamnella rubrinervis.</title>
        <authorList>
            <person name="Lu Z."/>
            <person name="Yang Y."/>
            <person name="Zhu X."/>
            <person name="Sun Y."/>
        </authorList>
    </citation>
    <scope>NUCLEOTIDE SEQUENCE</scope>
    <source>
        <strain evidence="4">BYM</strain>
        <tissue evidence="4">Leaf</tissue>
    </source>
</reference>
<dbReference type="InterPro" id="IPR033140">
    <property type="entry name" value="Lipase_GDXG_put_SER_AS"/>
</dbReference>
<accession>A0A8K0MFE5</accession>
<dbReference type="OrthoDB" id="408631at2759"/>
<dbReference type="PROSITE" id="PS01174">
    <property type="entry name" value="LIPASE_GDXG_SER"/>
    <property type="match status" value="1"/>
</dbReference>
<name>A0A8K0MFE5_9ROSA</name>
<feature type="active site" evidence="2">
    <location>
        <position position="185"/>
    </location>
</feature>
<keyword evidence="5" id="KW-1185">Reference proteome</keyword>
<dbReference type="Gene3D" id="3.40.50.1820">
    <property type="entry name" value="alpha/beta hydrolase"/>
    <property type="match status" value="1"/>
</dbReference>
<dbReference type="Pfam" id="PF07859">
    <property type="entry name" value="Abhydrolase_3"/>
    <property type="match status" value="1"/>
</dbReference>
<dbReference type="EMBL" id="VOIH02000006">
    <property type="protein sequence ID" value="KAF3443900.1"/>
    <property type="molecule type" value="Genomic_DNA"/>
</dbReference>
<gene>
    <name evidence="4" type="ORF">FNV43_RR13590</name>
</gene>
<evidence type="ECO:0000256" key="2">
    <source>
        <dbReference type="PROSITE-ProRule" id="PRU10038"/>
    </source>
</evidence>
<dbReference type="InterPro" id="IPR029058">
    <property type="entry name" value="AB_hydrolase_fold"/>
</dbReference>
<evidence type="ECO:0000259" key="3">
    <source>
        <dbReference type="Pfam" id="PF07859"/>
    </source>
</evidence>
<dbReference type="InterPro" id="IPR013094">
    <property type="entry name" value="AB_hydrolase_3"/>
</dbReference>